<dbReference type="Proteomes" id="UP000533476">
    <property type="component" value="Unassembled WGS sequence"/>
</dbReference>
<organism evidence="7 8">
    <name type="scientific">Sulfobacillus harzensis</name>
    <dbReference type="NCBI Taxonomy" id="2729629"/>
    <lineage>
        <taxon>Bacteria</taxon>
        <taxon>Bacillati</taxon>
        <taxon>Bacillota</taxon>
        <taxon>Clostridia</taxon>
        <taxon>Eubacteriales</taxon>
        <taxon>Clostridiales Family XVII. Incertae Sedis</taxon>
        <taxon>Sulfobacillus</taxon>
    </lineage>
</organism>
<evidence type="ECO:0000256" key="2">
    <source>
        <dbReference type="ARBA" id="ARBA00023002"/>
    </source>
</evidence>
<feature type="domain" description="6-phosphogluconate dehydrogenase NADP-binding" evidence="5">
    <location>
        <begin position="2"/>
        <end position="151"/>
    </location>
</feature>
<evidence type="ECO:0000259" key="5">
    <source>
        <dbReference type="Pfam" id="PF03446"/>
    </source>
</evidence>
<dbReference type="InterPro" id="IPR029154">
    <property type="entry name" value="HIBADH-like_NADP-bd"/>
</dbReference>
<dbReference type="Pfam" id="PF14833">
    <property type="entry name" value="NAD_binding_11"/>
    <property type="match status" value="1"/>
</dbReference>
<name>A0A7Y0Q4R4_9FIRM</name>
<dbReference type="InterPro" id="IPR015815">
    <property type="entry name" value="HIBADH-related"/>
</dbReference>
<dbReference type="InterPro" id="IPR051265">
    <property type="entry name" value="HIBADH-related_NP60_sf"/>
</dbReference>
<dbReference type="PANTHER" id="PTHR43580:SF2">
    <property type="entry name" value="CYTOKINE-LIKE NUCLEAR FACTOR N-PAC"/>
    <property type="match status" value="1"/>
</dbReference>
<evidence type="ECO:0000256" key="4">
    <source>
        <dbReference type="PIRSR" id="PIRSR000103-1"/>
    </source>
</evidence>
<accession>A0A7Y0Q4R4</accession>
<dbReference type="GO" id="GO:0050661">
    <property type="term" value="F:NADP binding"/>
    <property type="evidence" value="ECO:0007669"/>
    <property type="project" value="InterPro"/>
</dbReference>
<proteinExistence type="inferred from homology"/>
<dbReference type="InterPro" id="IPR002204">
    <property type="entry name" value="3-OH-isobutyrate_DH-rel_CS"/>
</dbReference>
<dbReference type="GO" id="GO:0016054">
    <property type="term" value="P:organic acid catabolic process"/>
    <property type="evidence" value="ECO:0007669"/>
    <property type="project" value="UniProtKB-ARBA"/>
</dbReference>
<dbReference type="Gene3D" id="1.10.1040.10">
    <property type="entry name" value="N-(1-d-carboxylethyl)-l-norvaline Dehydrogenase, domain 2"/>
    <property type="match status" value="1"/>
</dbReference>
<reference evidence="7 8" key="1">
    <citation type="submission" date="2020-04" db="EMBL/GenBank/DDBJ databases">
        <authorList>
            <person name="Zhang R."/>
            <person name="Schippers A."/>
        </authorList>
    </citation>
    <scope>NUCLEOTIDE SEQUENCE [LARGE SCALE GENOMIC DNA]</scope>
    <source>
        <strain evidence="7 8">DSM 109850</strain>
    </source>
</reference>
<comment type="similarity">
    <text evidence="1">Belongs to the HIBADH-related family.</text>
</comment>
<protein>
    <submittedName>
        <fullName evidence="7">NAD(P)-dependent oxidoreductase</fullName>
    </submittedName>
</protein>
<keyword evidence="2" id="KW-0560">Oxidoreductase</keyword>
<evidence type="ECO:0000313" key="7">
    <source>
        <dbReference type="EMBL" id="NMP23509.1"/>
    </source>
</evidence>
<dbReference type="AlphaFoldDB" id="A0A7Y0Q4R4"/>
<sequence>MKILFVGLGQMGRRMATRLNADDTAVWNRSSGIVQEFKEKGYSVPTNLSDGVRDADVVITMLRDQEAVRSVGDRGLFSGLRPGQVWVDMTTGAPQAADSFHALAASQGATFVAAPVVGTLGPAQQGTLTVLVGGSDENIAKVRPVLERFGTLHVVGTPRQALVMKLVVNTVLAYYMDAVSECLPVLDAEHISRDKALALLAQSSVAAPVIKGKGQRWQSKHYDQAEFPIELLAKDLDLMTNLATQSGWDLPGVSALLTLFRQASQQEQSRHWDMAGVGEALAHPLGQAISDK</sequence>
<comment type="caution">
    <text evidence="7">The sequence shown here is derived from an EMBL/GenBank/DDBJ whole genome shotgun (WGS) entry which is preliminary data.</text>
</comment>
<keyword evidence="8" id="KW-1185">Reference proteome</keyword>
<dbReference type="SUPFAM" id="SSF51735">
    <property type="entry name" value="NAD(P)-binding Rossmann-fold domains"/>
    <property type="match status" value="1"/>
</dbReference>
<feature type="active site" evidence="4">
    <location>
        <position position="165"/>
    </location>
</feature>
<feature type="domain" description="3-hydroxyisobutyrate dehydrogenase-like NAD-binding" evidence="6">
    <location>
        <begin position="163"/>
        <end position="276"/>
    </location>
</feature>
<dbReference type="PIRSF" id="PIRSF000103">
    <property type="entry name" value="HIBADH"/>
    <property type="match status" value="1"/>
</dbReference>
<keyword evidence="3" id="KW-0520">NAD</keyword>
<dbReference type="InterPro" id="IPR036291">
    <property type="entry name" value="NAD(P)-bd_dom_sf"/>
</dbReference>
<dbReference type="GO" id="GO:0016491">
    <property type="term" value="F:oxidoreductase activity"/>
    <property type="evidence" value="ECO:0007669"/>
    <property type="project" value="UniProtKB-KW"/>
</dbReference>
<gene>
    <name evidence="7" type="ORF">HIJ39_14270</name>
</gene>
<dbReference type="InterPro" id="IPR008927">
    <property type="entry name" value="6-PGluconate_DH-like_C_sf"/>
</dbReference>
<evidence type="ECO:0000256" key="3">
    <source>
        <dbReference type="ARBA" id="ARBA00023027"/>
    </source>
</evidence>
<evidence type="ECO:0000259" key="6">
    <source>
        <dbReference type="Pfam" id="PF14833"/>
    </source>
</evidence>
<dbReference type="PROSITE" id="PS00895">
    <property type="entry name" value="3_HYDROXYISOBUT_DH"/>
    <property type="match status" value="1"/>
</dbReference>
<evidence type="ECO:0000313" key="8">
    <source>
        <dbReference type="Proteomes" id="UP000533476"/>
    </source>
</evidence>
<dbReference type="PANTHER" id="PTHR43580">
    <property type="entry name" value="OXIDOREDUCTASE GLYR1-RELATED"/>
    <property type="match status" value="1"/>
</dbReference>
<dbReference type="InterPro" id="IPR006115">
    <property type="entry name" value="6PGDH_NADP-bd"/>
</dbReference>
<dbReference type="InterPro" id="IPR013328">
    <property type="entry name" value="6PGD_dom2"/>
</dbReference>
<dbReference type="Gene3D" id="3.40.50.720">
    <property type="entry name" value="NAD(P)-binding Rossmann-like Domain"/>
    <property type="match status" value="1"/>
</dbReference>
<dbReference type="GO" id="GO:0051287">
    <property type="term" value="F:NAD binding"/>
    <property type="evidence" value="ECO:0007669"/>
    <property type="project" value="InterPro"/>
</dbReference>
<dbReference type="Pfam" id="PF03446">
    <property type="entry name" value="NAD_binding_2"/>
    <property type="match status" value="1"/>
</dbReference>
<dbReference type="SUPFAM" id="SSF48179">
    <property type="entry name" value="6-phosphogluconate dehydrogenase C-terminal domain-like"/>
    <property type="match status" value="1"/>
</dbReference>
<evidence type="ECO:0000256" key="1">
    <source>
        <dbReference type="ARBA" id="ARBA00009080"/>
    </source>
</evidence>
<dbReference type="EMBL" id="JABBVZ010000054">
    <property type="protein sequence ID" value="NMP23509.1"/>
    <property type="molecule type" value="Genomic_DNA"/>
</dbReference>